<keyword evidence="7" id="KW-1185">Reference proteome</keyword>
<gene>
    <name evidence="6" type="ORF">ENE75_13230</name>
</gene>
<evidence type="ECO:0000256" key="1">
    <source>
        <dbReference type="ARBA" id="ARBA00022617"/>
    </source>
</evidence>
<evidence type="ECO:0000313" key="6">
    <source>
        <dbReference type="EMBL" id="RVT50776.1"/>
    </source>
</evidence>
<dbReference type="GO" id="GO:0046872">
    <property type="term" value="F:metal ion binding"/>
    <property type="evidence" value="ECO:0007669"/>
    <property type="project" value="UniProtKB-KW"/>
</dbReference>
<comment type="caution">
    <text evidence="6">The sequence shown here is derived from an EMBL/GenBank/DDBJ whole genome shotgun (WGS) entry which is preliminary data.</text>
</comment>
<feature type="binding site" evidence="4">
    <location>
        <position position="129"/>
    </location>
    <ligand>
        <name>heme b</name>
        <dbReference type="ChEBI" id="CHEBI:60344"/>
    </ligand>
</feature>
<dbReference type="RefSeq" id="WP_128198802.1">
    <property type="nucleotide sequence ID" value="NZ_SACT01000004.1"/>
</dbReference>
<evidence type="ECO:0000256" key="5">
    <source>
        <dbReference type="PIRSR" id="PIRSR000343-2"/>
    </source>
</evidence>
<dbReference type="PRINTS" id="PR00088">
    <property type="entry name" value="HAEMOXYGNASE"/>
</dbReference>
<proteinExistence type="predicted"/>
<protein>
    <submittedName>
        <fullName evidence="6">Biliverdin-producing heme oxygenase</fullName>
    </submittedName>
</protein>
<name>A0A437JU72_9BURK</name>
<sequence length="216" mass="22863">MGSERAPSLSLRLREATRQLHGEVERSALMQQLLRGRLARADYCRLLSSLHTIYAALESGLAERALHPGLADLPLAGLARCAALSIDLEHLHGGRWAQDLPAAPAARAYALRLQTLAATDPSLLAAHAYVRYLGDLNGGQALARIVARAYQLAPGQAVAFYDFGPPATVASAITGLRAGLDRCAPDEAAAQSLVAEAVSGFERHGQLFAELLQAPA</sequence>
<organism evidence="6 7">
    <name type="scientific">Rubrivivax albus</name>
    <dbReference type="NCBI Taxonomy" id="2499835"/>
    <lineage>
        <taxon>Bacteria</taxon>
        <taxon>Pseudomonadati</taxon>
        <taxon>Pseudomonadota</taxon>
        <taxon>Betaproteobacteria</taxon>
        <taxon>Burkholderiales</taxon>
        <taxon>Sphaerotilaceae</taxon>
        <taxon>Rubrivivax</taxon>
    </lineage>
</organism>
<feature type="binding site" evidence="4">
    <location>
        <position position="177"/>
    </location>
    <ligand>
        <name>heme b</name>
        <dbReference type="ChEBI" id="CHEBI:60344"/>
    </ligand>
</feature>
<accession>A0A437JU72</accession>
<dbReference type="Pfam" id="PF01126">
    <property type="entry name" value="Heme_oxygenase"/>
    <property type="match status" value="1"/>
</dbReference>
<dbReference type="SUPFAM" id="SSF48613">
    <property type="entry name" value="Heme oxygenase-like"/>
    <property type="match status" value="1"/>
</dbReference>
<reference evidence="6 7" key="1">
    <citation type="submission" date="2019-01" db="EMBL/GenBank/DDBJ databases">
        <authorList>
            <person name="Chen W.-M."/>
        </authorList>
    </citation>
    <scope>NUCLEOTIDE SEQUENCE [LARGE SCALE GENOMIC DNA]</scope>
    <source>
        <strain evidence="6 7">ICH-3</strain>
    </source>
</reference>
<dbReference type="PANTHER" id="PTHR10720:SF0">
    <property type="entry name" value="HEME OXYGENASE"/>
    <property type="match status" value="1"/>
</dbReference>
<dbReference type="InterPro" id="IPR016053">
    <property type="entry name" value="Haem_Oase-like"/>
</dbReference>
<keyword evidence="2 5" id="KW-0479">Metal-binding</keyword>
<dbReference type="GO" id="GO:0006979">
    <property type="term" value="P:response to oxidative stress"/>
    <property type="evidence" value="ECO:0007669"/>
    <property type="project" value="TreeGrafter"/>
</dbReference>
<dbReference type="Proteomes" id="UP000288178">
    <property type="component" value="Unassembled WGS sequence"/>
</dbReference>
<dbReference type="PROSITE" id="PS50096">
    <property type="entry name" value="IQ"/>
    <property type="match status" value="1"/>
</dbReference>
<evidence type="ECO:0000256" key="3">
    <source>
        <dbReference type="ARBA" id="ARBA00023004"/>
    </source>
</evidence>
<feature type="binding site" description="axial binding residue" evidence="5">
    <location>
        <position position="21"/>
    </location>
    <ligand>
        <name>heme b</name>
        <dbReference type="ChEBI" id="CHEBI:60344"/>
    </ligand>
    <ligandPart>
        <name>Fe</name>
        <dbReference type="ChEBI" id="CHEBI:18248"/>
    </ligandPart>
</feature>
<dbReference type="PANTHER" id="PTHR10720">
    <property type="entry name" value="HEME OXYGENASE"/>
    <property type="match status" value="1"/>
</dbReference>
<dbReference type="GO" id="GO:0020037">
    <property type="term" value="F:heme binding"/>
    <property type="evidence" value="ECO:0007669"/>
    <property type="project" value="TreeGrafter"/>
</dbReference>
<evidence type="ECO:0000256" key="4">
    <source>
        <dbReference type="PIRSR" id="PIRSR000343-1"/>
    </source>
</evidence>
<keyword evidence="1 4" id="KW-0349">Heme</keyword>
<dbReference type="Gene3D" id="1.20.910.10">
    <property type="entry name" value="Heme oxygenase-like"/>
    <property type="match status" value="1"/>
</dbReference>
<dbReference type="GO" id="GO:0004392">
    <property type="term" value="F:heme oxygenase (decyclizing) activity"/>
    <property type="evidence" value="ECO:0007669"/>
    <property type="project" value="InterPro"/>
</dbReference>
<feature type="binding site" evidence="4">
    <location>
        <position position="14"/>
    </location>
    <ligand>
        <name>heme b</name>
        <dbReference type="ChEBI" id="CHEBI:60344"/>
    </ligand>
</feature>
<dbReference type="OrthoDB" id="5493802at2"/>
<evidence type="ECO:0000256" key="2">
    <source>
        <dbReference type="ARBA" id="ARBA00022723"/>
    </source>
</evidence>
<dbReference type="AlphaFoldDB" id="A0A437JU72"/>
<dbReference type="GO" id="GO:0006788">
    <property type="term" value="P:heme oxidation"/>
    <property type="evidence" value="ECO:0007669"/>
    <property type="project" value="InterPro"/>
</dbReference>
<dbReference type="CDD" id="cd19165">
    <property type="entry name" value="HemeO"/>
    <property type="match status" value="1"/>
</dbReference>
<dbReference type="GO" id="GO:0042167">
    <property type="term" value="P:heme catabolic process"/>
    <property type="evidence" value="ECO:0007669"/>
    <property type="project" value="TreeGrafter"/>
</dbReference>
<dbReference type="EMBL" id="SACT01000004">
    <property type="protein sequence ID" value="RVT50776.1"/>
    <property type="molecule type" value="Genomic_DNA"/>
</dbReference>
<evidence type="ECO:0000313" key="7">
    <source>
        <dbReference type="Proteomes" id="UP000288178"/>
    </source>
</evidence>
<dbReference type="InterPro" id="IPR016084">
    <property type="entry name" value="Haem_Oase-like_multi-hlx"/>
</dbReference>
<dbReference type="PIRSF" id="PIRSF000343">
    <property type="entry name" value="Haem_Oase"/>
    <property type="match status" value="1"/>
</dbReference>
<keyword evidence="3 5" id="KW-0408">Iron</keyword>
<dbReference type="InterPro" id="IPR002051">
    <property type="entry name" value="Haem_Oase"/>
</dbReference>